<proteinExistence type="predicted"/>
<evidence type="ECO:0000259" key="1">
    <source>
        <dbReference type="Pfam" id="PF07727"/>
    </source>
</evidence>
<dbReference type="Proteomes" id="UP001289374">
    <property type="component" value="Unassembled WGS sequence"/>
</dbReference>
<dbReference type="EMBL" id="JACGWL010000015">
    <property type="protein sequence ID" value="KAK4386062.1"/>
    <property type="molecule type" value="Genomic_DNA"/>
</dbReference>
<evidence type="ECO:0000313" key="3">
    <source>
        <dbReference type="Proteomes" id="UP001289374"/>
    </source>
</evidence>
<sequence>MNSSSQIPILNGDNFSDWKDQILLTLGCVDLDLAIHVDKPPIPTDSSTPIEKASYELWARSNRLSLMLIKKHISKGIRGSIPECTKVKDFLKAIEEQYVYSDKALASTLMKRLSDVKYNGSRSVREHMMHMRDIAAQLKPLEVDISESFLVHLILNSLPKEYGPFKITYNAQKEKWKTGHKKKDCPKYKKWLEKKGNQMHSQVEAVGTFRLAFKNGYVLNLEKPSTLNDQNQDDNVEVCRSPRVKKSAISSDYIVYLQESDFDIGLENDPTFSQAMSSENSNLWRNAIKEEIASMDKNQVWELTKLPEGAKPAGCKWVYKTKRNPSGRIERYKARLVAKGYTQKEGVDCRETFSPVSKKDSFRIIMALVAHFDLELYQMDEKTDFLNGILKRRLLVNVGMLGRYQSNPGIEHWKAANKVMRYLQGTKDLQLIYKHTEYLEVVGYSGSDFAGCLDTRKSTSGYILLLANGAIS</sequence>
<accession>A0AAE1W3I8</accession>
<dbReference type="PANTHER" id="PTHR35317:SF23">
    <property type="entry name" value="OS04G0629600 PROTEIN"/>
    <property type="match status" value="1"/>
</dbReference>
<reference evidence="2" key="1">
    <citation type="submission" date="2020-06" db="EMBL/GenBank/DDBJ databases">
        <authorList>
            <person name="Li T."/>
            <person name="Hu X."/>
            <person name="Zhang T."/>
            <person name="Song X."/>
            <person name="Zhang H."/>
            <person name="Dai N."/>
            <person name="Sheng W."/>
            <person name="Hou X."/>
            <person name="Wei L."/>
        </authorList>
    </citation>
    <scope>NUCLEOTIDE SEQUENCE</scope>
    <source>
        <strain evidence="2">K16</strain>
        <tissue evidence="2">Leaf</tissue>
    </source>
</reference>
<dbReference type="Pfam" id="PF07727">
    <property type="entry name" value="RVT_2"/>
    <property type="match status" value="1"/>
</dbReference>
<keyword evidence="3" id="KW-1185">Reference proteome</keyword>
<gene>
    <name evidence="2" type="ORF">Sango_2476800</name>
</gene>
<comment type="caution">
    <text evidence="2">The sequence shown here is derived from an EMBL/GenBank/DDBJ whole genome shotgun (WGS) entry which is preliminary data.</text>
</comment>
<organism evidence="2 3">
    <name type="scientific">Sesamum angolense</name>
    <dbReference type="NCBI Taxonomy" id="2727404"/>
    <lineage>
        <taxon>Eukaryota</taxon>
        <taxon>Viridiplantae</taxon>
        <taxon>Streptophyta</taxon>
        <taxon>Embryophyta</taxon>
        <taxon>Tracheophyta</taxon>
        <taxon>Spermatophyta</taxon>
        <taxon>Magnoliopsida</taxon>
        <taxon>eudicotyledons</taxon>
        <taxon>Gunneridae</taxon>
        <taxon>Pentapetalae</taxon>
        <taxon>asterids</taxon>
        <taxon>lamiids</taxon>
        <taxon>Lamiales</taxon>
        <taxon>Pedaliaceae</taxon>
        <taxon>Sesamum</taxon>
    </lineage>
</organism>
<dbReference type="PANTHER" id="PTHR35317">
    <property type="entry name" value="OS04G0629600 PROTEIN"/>
    <property type="match status" value="1"/>
</dbReference>
<name>A0AAE1W3I8_9LAMI</name>
<evidence type="ECO:0000313" key="2">
    <source>
        <dbReference type="EMBL" id="KAK4386062.1"/>
    </source>
</evidence>
<protein>
    <submittedName>
        <fullName evidence="2">Copia protein</fullName>
    </submittedName>
</protein>
<dbReference type="Pfam" id="PF14223">
    <property type="entry name" value="Retrotran_gag_2"/>
    <property type="match status" value="1"/>
</dbReference>
<reference evidence="2" key="2">
    <citation type="journal article" date="2024" name="Plant">
        <title>Genomic evolution and insights into agronomic trait innovations of Sesamum species.</title>
        <authorList>
            <person name="Miao H."/>
            <person name="Wang L."/>
            <person name="Qu L."/>
            <person name="Liu H."/>
            <person name="Sun Y."/>
            <person name="Le M."/>
            <person name="Wang Q."/>
            <person name="Wei S."/>
            <person name="Zheng Y."/>
            <person name="Lin W."/>
            <person name="Duan Y."/>
            <person name="Cao H."/>
            <person name="Xiong S."/>
            <person name="Wang X."/>
            <person name="Wei L."/>
            <person name="Li C."/>
            <person name="Ma Q."/>
            <person name="Ju M."/>
            <person name="Zhao R."/>
            <person name="Li G."/>
            <person name="Mu C."/>
            <person name="Tian Q."/>
            <person name="Mei H."/>
            <person name="Zhang T."/>
            <person name="Gao T."/>
            <person name="Zhang H."/>
        </authorList>
    </citation>
    <scope>NUCLEOTIDE SEQUENCE</scope>
    <source>
        <strain evidence="2">K16</strain>
    </source>
</reference>
<feature type="domain" description="Reverse transcriptase Ty1/copia-type" evidence="1">
    <location>
        <begin position="298"/>
        <end position="397"/>
    </location>
</feature>
<dbReference type="InterPro" id="IPR013103">
    <property type="entry name" value="RVT_2"/>
</dbReference>
<dbReference type="AlphaFoldDB" id="A0AAE1W3I8"/>